<reference evidence="1 2" key="2">
    <citation type="journal article" date="2011" name="ISME J.">
        <title>RNA-seq reveals cooperative metabolic interactions between two termite-gut spirochete species in co-culture.</title>
        <authorList>
            <person name="Rosenthal A.Z."/>
            <person name="Matson E.G."/>
            <person name="Eldar A."/>
            <person name="Leadbetter J.R."/>
        </authorList>
    </citation>
    <scope>NUCLEOTIDE SEQUENCE [LARGE SCALE GENOMIC DNA]</scope>
    <source>
        <strain evidence="2">ATCC BAA-887 / DSM 12427 / ZAS-2</strain>
    </source>
</reference>
<gene>
    <name evidence="1" type="ordered locus">TREPR_1888</name>
</gene>
<evidence type="ECO:0000313" key="1">
    <source>
        <dbReference type="EMBL" id="AEF86645.1"/>
    </source>
</evidence>
<accession>F5YL43</accession>
<organism evidence="1 2">
    <name type="scientific">Treponema primitia (strain ATCC BAA-887 / DSM 12427 / ZAS-2)</name>
    <dbReference type="NCBI Taxonomy" id="545694"/>
    <lineage>
        <taxon>Bacteria</taxon>
        <taxon>Pseudomonadati</taxon>
        <taxon>Spirochaetota</taxon>
        <taxon>Spirochaetia</taxon>
        <taxon>Spirochaetales</taxon>
        <taxon>Treponemataceae</taxon>
        <taxon>Treponema</taxon>
    </lineage>
</organism>
<dbReference type="HOGENOM" id="CLU_2774767_0_0_12"/>
<reference evidence="2" key="1">
    <citation type="submission" date="2009-12" db="EMBL/GenBank/DDBJ databases">
        <title>Complete sequence of Treponema primitia strain ZAS-2.</title>
        <authorList>
            <person name="Tetu S.G."/>
            <person name="Matson E."/>
            <person name="Ren Q."/>
            <person name="Seshadri R."/>
            <person name="Elbourne L."/>
            <person name="Hassan K.A."/>
            <person name="Durkin A."/>
            <person name="Radune D."/>
            <person name="Mohamoud Y."/>
            <person name="Shay R."/>
            <person name="Jin S."/>
            <person name="Zhang X."/>
            <person name="Lucey K."/>
            <person name="Ballor N.R."/>
            <person name="Ottesen E."/>
            <person name="Rosenthal R."/>
            <person name="Allen A."/>
            <person name="Leadbetter J.R."/>
            <person name="Paulsen I.T."/>
        </authorList>
    </citation>
    <scope>NUCLEOTIDE SEQUENCE [LARGE SCALE GENOMIC DNA]</scope>
    <source>
        <strain evidence="2">ATCC BAA-887 / DSM 12427 / ZAS-2</strain>
    </source>
</reference>
<dbReference type="EMBL" id="CP001843">
    <property type="protein sequence ID" value="AEF86645.1"/>
    <property type="molecule type" value="Genomic_DNA"/>
</dbReference>
<sequence length="69" mass="7972">MVNQKGSHPCRNLPKEIPKPQFLQITIKDSEGNEWTTTIAQPKDFSSGTISIWAVFYLYWFKADEVNIL</sequence>
<dbReference type="KEGG" id="tpi:TREPR_1888"/>
<name>F5YL43_TREPZ</name>
<dbReference type="AlphaFoldDB" id="F5YL43"/>
<evidence type="ECO:0000313" key="2">
    <source>
        <dbReference type="Proteomes" id="UP000009223"/>
    </source>
</evidence>
<keyword evidence="2" id="KW-1185">Reference proteome</keyword>
<proteinExistence type="predicted"/>
<dbReference type="Proteomes" id="UP000009223">
    <property type="component" value="Chromosome"/>
</dbReference>
<protein>
    <submittedName>
        <fullName evidence="1">Uncharacterized protein</fullName>
    </submittedName>
</protein>